<dbReference type="InterPro" id="IPR000595">
    <property type="entry name" value="cNMP-bd_dom"/>
</dbReference>
<dbReference type="Gene3D" id="1.10.10.10">
    <property type="entry name" value="Winged helix-like DNA-binding domain superfamily/Winged helix DNA-binding domain"/>
    <property type="match status" value="1"/>
</dbReference>
<evidence type="ECO:0000313" key="6">
    <source>
        <dbReference type="EMBL" id="MBR0662606.1"/>
    </source>
</evidence>
<dbReference type="PANTHER" id="PTHR24567:SF74">
    <property type="entry name" value="HTH-TYPE TRANSCRIPTIONAL REGULATOR ARCR"/>
    <property type="match status" value="1"/>
</dbReference>
<dbReference type="Pfam" id="PF00027">
    <property type="entry name" value="cNMP_binding"/>
    <property type="match status" value="1"/>
</dbReference>
<keyword evidence="3" id="KW-0804">Transcription</keyword>
<evidence type="ECO:0000313" key="9">
    <source>
        <dbReference type="Proteomes" id="UP001138708"/>
    </source>
</evidence>
<keyword evidence="8" id="KW-1185">Reference proteome</keyword>
<evidence type="ECO:0000256" key="1">
    <source>
        <dbReference type="ARBA" id="ARBA00023015"/>
    </source>
</evidence>
<dbReference type="AlphaFoldDB" id="A0A9X9WQJ6"/>
<reference evidence="7 8" key="2">
    <citation type="submission" date="2020-02" db="EMBL/GenBank/DDBJ databases">
        <authorList>
            <person name="Sun Q."/>
            <person name="Inoue M."/>
        </authorList>
    </citation>
    <scope>NUCLEOTIDE SEQUENCE [LARGE SCALE GENOMIC DNA]</scope>
    <source>
        <strain evidence="7 8">KCTC 22478</strain>
    </source>
</reference>
<dbReference type="SMART" id="SM00100">
    <property type="entry name" value="cNMP"/>
    <property type="match status" value="1"/>
</dbReference>
<gene>
    <name evidence="7" type="ORF">GWK15_21280</name>
    <name evidence="6" type="ORF">GXW75_25385</name>
</gene>
<evidence type="ECO:0000259" key="5">
    <source>
        <dbReference type="PROSITE" id="PS51063"/>
    </source>
</evidence>
<dbReference type="InterPro" id="IPR012318">
    <property type="entry name" value="HTH_CRP"/>
</dbReference>
<dbReference type="PANTHER" id="PTHR24567">
    <property type="entry name" value="CRP FAMILY TRANSCRIPTIONAL REGULATORY PROTEIN"/>
    <property type="match status" value="1"/>
</dbReference>
<organism evidence="6 9">
    <name type="scientific">Neoroseomonas oryzicola</name>
    <dbReference type="NCBI Taxonomy" id="535904"/>
    <lineage>
        <taxon>Bacteria</taxon>
        <taxon>Pseudomonadati</taxon>
        <taxon>Pseudomonadota</taxon>
        <taxon>Alphaproteobacteria</taxon>
        <taxon>Acetobacterales</taxon>
        <taxon>Acetobacteraceae</taxon>
        <taxon>Neoroseomonas</taxon>
    </lineage>
</organism>
<comment type="caution">
    <text evidence="6">The sequence shown here is derived from an EMBL/GenBank/DDBJ whole genome shotgun (WGS) entry which is preliminary data.</text>
</comment>
<dbReference type="CDD" id="cd00038">
    <property type="entry name" value="CAP_ED"/>
    <property type="match status" value="1"/>
</dbReference>
<dbReference type="Pfam" id="PF13545">
    <property type="entry name" value="HTH_Crp_2"/>
    <property type="match status" value="1"/>
</dbReference>
<sequence length="227" mass="23870">METPSQGRPVPDDLPGLPATLDAAARARIAEAALPLSAPAGAVLFRPGDPCRGFVLLRTGRVRVDLIAEDGHALLLYRVVPGEPCAITTSCLFSADVYSAEGTAETECAGILLPAPVFARLVEESAGFRTFVLAGFARRLGALMGRIEELSFRSVDARLAAYLAERACGTVAATQQEIATDIGTAREVVSRRLAAFAKGGLVRTERGAVVVLDLPRLTRIKDGDGLA</sequence>
<dbReference type="PROSITE" id="PS50042">
    <property type="entry name" value="CNMP_BINDING_3"/>
    <property type="match status" value="1"/>
</dbReference>
<dbReference type="InterPro" id="IPR018490">
    <property type="entry name" value="cNMP-bd_dom_sf"/>
</dbReference>
<dbReference type="InterPro" id="IPR050397">
    <property type="entry name" value="Env_Response_Regulators"/>
</dbReference>
<dbReference type="Proteomes" id="UP001138708">
    <property type="component" value="Unassembled WGS sequence"/>
</dbReference>
<evidence type="ECO:0000313" key="8">
    <source>
        <dbReference type="Proteomes" id="UP000746741"/>
    </source>
</evidence>
<name>A0A9X9WQJ6_9PROT</name>
<dbReference type="GO" id="GO:0003700">
    <property type="term" value="F:DNA-binding transcription factor activity"/>
    <property type="evidence" value="ECO:0007669"/>
    <property type="project" value="TreeGrafter"/>
</dbReference>
<accession>A0A9X9WQJ6</accession>
<feature type="domain" description="HTH crp-type" evidence="5">
    <location>
        <begin position="153"/>
        <end position="215"/>
    </location>
</feature>
<dbReference type="GO" id="GO:0003677">
    <property type="term" value="F:DNA binding"/>
    <property type="evidence" value="ECO:0007669"/>
    <property type="project" value="UniProtKB-KW"/>
</dbReference>
<dbReference type="EMBL" id="JAAVUP010000010">
    <property type="protein sequence ID" value="NKE19503.1"/>
    <property type="molecule type" value="Genomic_DNA"/>
</dbReference>
<dbReference type="Proteomes" id="UP000746741">
    <property type="component" value="Unassembled WGS sequence"/>
</dbReference>
<reference evidence="6" key="3">
    <citation type="journal article" date="2021" name="Syst. Appl. Microbiol.">
        <title>Roseomonas hellenica sp. nov., isolated from roots of wild-growing Alkanna tinctoria.</title>
        <authorList>
            <person name="Rat A."/>
            <person name="Naranjo H.D."/>
            <person name="Lebbe L."/>
            <person name="Cnockaert M."/>
            <person name="Krigas N."/>
            <person name="Grigoriadou K."/>
            <person name="Maloupa E."/>
            <person name="Willems A."/>
        </authorList>
    </citation>
    <scope>NUCLEOTIDE SEQUENCE</scope>
    <source>
        <strain evidence="6">LMG 31161</strain>
    </source>
</reference>
<dbReference type="GO" id="GO:0005829">
    <property type="term" value="C:cytosol"/>
    <property type="evidence" value="ECO:0007669"/>
    <property type="project" value="TreeGrafter"/>
</dbReference>
<protein>
    <submittedName>
        <fullName evidence="6">Crp/Fnr family transcriptional regulator</fullName>
    </submittedName>
</protein>
<dbReference type="EMBL" id="JAAEDK010000122">
    <property type="protein sequence ID" value="MBR0662606.1"/>
    <property type="molecule type" value="Genomic_DNA"/>
</dbReference>
<reference evidence="6" key="1">
    <citation type="submission" date="2020-01" db="EMBL/GenBank/DDBJ databases">
        <authorList>
            <person name="Rat A."/>
        </authorList>
    </citation>
    <scope>NUCLEOTIDE SEQUENCE</scope>
    <source>
        <strain evidence="6">LMG 31161</strain>
    </source>
</reference>
<keyword evidence="1" id="KW-0805">Transcription regulation</keyword>
<dbReference type="SUPFAM" id="SSF46785">
    <property type="entry name" value="Winged helix' DNA-binding domain"/>
    <property type="match status" value="1"/>
</dbReference>
<dbReference type="InterPro" id="IPR036390">
    <property type="entry name" value="WH_DNA-bd_sf"/>
</dbReference>
<dbReference type="InterPro" id="IPR014710">
    <property type="entry name" value="RmlC-like_jellyroll"/>
</dbReference>
<feature type="domain" description="Cyclic nucleotide-binding" evidence="4">
    <location>
        <begin position="17"/>
        <end position="139"/>
    </location>
</feature>
<evidence type="ECO:0000259" key="4">
    <source>
        <dbReference type="PROSITE" id="PS50042"/>
    </source>
</evidence>
<dbReference type="RefSeq" id="WP_168043409.1">
    <property type="nucleotide sequence ID" value="NZ_JAAEDK010000122.1"/>
</dbReference>
<evidence type="ECO:0000256" key="3">
    <source>
        <dbReference type="ARBA" id="ARBA00023163"/>
    </source>
</evidence>
<dbReference type="Gene3D" id="2.60.120.10">
    <property type="entry name" value="Jelly Rolls"/>
    <property type="match status" value="1"/>
</dbReference>
<dbReference type="PROSITE" id="PS51063">
    <property type="entry name" value="HTH_CRP_2"/>
    <property type="match status" value="1"/>
</dbReference>
<evidence type="ECO:0000256" key="2">
    <source>
        <dbReference type="ARBA" id="ARBA00023125"/>
    </source>
</evidence>
<dbReference type="SUPFAM" id="SSF51206">
    <property type="entry name" value="cAMP-binding domain-like"/>
    <property type="match status" value="1"/>
</dbReference>
<proteinExistence type="predicted"/>
<dbReference type="InterPro" id="IPR036388">
    <property type="entry name" value="WH-like_DNA-bd_sf"/>
</dbReference>
<dbReference type="SMART" id="SM00419">
    <property type="entry name" value="HTH_CRP"/>
    <property type="match status" value="1"/>
</dbReference>
<keyword evidence="2" id="KW-0238">DNA-binding</keyword>
<evidence type="ECO:0000313" key="7">
    <source>
        <dbReference type="EMBL" id="NKE19503.1"/>
    </source>
</evidence>